<evidence type="ECO:0000313" key="1">
    <source>
        <dbReference type="EMBL" id="ATE54450.1"/>
    </source>
</evidence>
<dbReference type="KEGG" id="apre:CNX65_15095"/>
<accession>A0A290Z603</accession>
<reference evidence="1" key="1">
    <citation type="submission" date="2017-09" db="EMBL/GenBank/DDBJ databases">
        <title>Complete Genome Sequence of ansamitocin-producing Bacterium Actinosynnema pretiosum X47.</title>
        <authorList>
            <person name="Cao G."/>
            <person name="Zong G."/>
            <person name="Zhong C."/>
            <person name="Fu J."/>
        </authorList>
    </citation>
    <scope>NUCLEOTIDE SEQUENCE [LARGE SCALE GENOMIC DNA]</scope>
    <source>
        <strain evidence="1">X47</strain>
    </source>
</reference>
<gene>
    <name evidence="1" type="ORF">CNX65_15095</name>
</gene>
<dbReference type="Proteomes" id="UP000218505">
    <property type="component" value="Chromosome"/>
</dbReference>
<name>A0A290Z603_9PSEU</name>
<dbReference type="AlphaFoldDB" id="A0A290Z603"/>
<keyword evidence="2" id="KW-1185">Reference proteome</keyword>
<dbReference type="EMBL" id="CP023445">
    <property type="protein sequence ID" value="ATE54450.1"/>
    <property type="molecule type" value="Genomic_DNA"/>
</dbReference>
<protein>
    <submittedName>
        <fullName evidence="1">Uncharacterized protein</fullName>
    </submittedName>
</protein>
<sequence length="217" mass="22914">MSDAVPVLLERLETDPDPETWASLWDELYHGAADPAAGALALPRLLRVAEFQPTEAIDAVVLAGRLSAAAWPAPKESQAEVLQALRDHAKAQLAEAGTDIDTAYLIAALLGLGQAPEWGELFDGVELGGYELTCPECARHLTVRLPSTGTEDWLSADANAEPAPEEELTGTAEWAYRTAVESGSAAVAGAVRELFGEATCPHCATLFVPAERVLAQG</sequence>
<organism evidence="1 2">
    <name type="scientific">Actinosynnema pretiosum</name>
    <dbReference type="NCBI Taxonomy" id="42197"/>
    <lineage>
        <taxon>Bacteria</taxon>
        <taxon>Bacillati</taxon>
        <taxon>Actinomycetota</taxon>
        <taxon>Actinomycetes</taxon>
        <taxon>Pseudonocardiales</taxon>
        <taxon>Pseudonocardiaceae</taxon>
        <taxon>Actinosynnema</taxon>
    </lineage>
</organism>
<dbReference type="RefSeq" id="WP_096493607.1">
    <property type="nucleotide sequence ID" value="NZ_CP023445.1"/>
</dbReference>
<proteinExistence type="predicted"/>
<evidence type="ECO:0000313" key="2">
    <source>
        <dbReference type="Proteomes" id="UP000218505"/>
    </source>
</evidence>